<evidence type="ECO:0000313" key="3">
    <source>
        <dbReference type="Proteomes" id="UP000076502"/>
    </source>
</evidence>
<name>A0A154NVT5_DUFNO</name>
<evidence type="ECO:0000313" key="2">
    <source>
        <dbReference type="EMBL" id="KZC03757.1"/>
    </source>
</evidence>
<dbReference type="Proteomes" id="UP000076502">
    <property type="component" value="Unassembled WGS sequence"/>
</dbReference>
<proteinExistence type="predicted"/>
<dbReference type="SMART" id="SM00256">
    <property type="entry name" value="FBOX"/>
    <property type="match status" value="3"/>
</dbReference>
<feature type="domain" description="F-box" evidence="1">
    <location>
        <begin position="293"/>
        <end position="339"/>
    </location>
</feature>
<dbReference type="PROSITE" id="PS50181">
    <property type="entry name" value="FBOX"/>
    <property type="match status" value="3"/>
</dbReference>
<feature type="domain" description="F-box" evidence="1">
    <location>
        <begin position="19"/>
        <end position="65"/>
    </location>
</feature>
<dbReference type="Pfam" id="PF00646">
    <property type="entry name" value="F-box"/>
    <property type="match status" value="1"/>
</dbReference>
<dbReference type="SUPFAM" id="SSF81383">
    <property type="entry name" value="F-box domain"/>
    <property type="match status" value="3"/>
</dbReference>
<dbReference type="PANTHER" id="PTHR12874">
    <property type="entry name" value="F-BOX ONLY PROTEIN 48-RELATED"/>
    <property type="match status" value="1"/>
</dbReference>
<reference evidence="2 3" key="1">
    <citation type="submission" date="2015-07" db="EMBL/GenBank/DDBJ databases">
        <title>The genome of Dufourea novaeangliae.</title>
        <authorList>
            <person name="Pan H."/>
            <person name="Kapheim K."/>
        </authorList>
    </citation>
    <scope>NUCLEOTIDE SEQUENCE [LARGE SCALE GENOMIC DNA]</scope>
    <source>
        <strain evidence="2">0120121106</strain>
        <tissue evidence="2">Whole body</tissue>
    </source>
</reference>
<dbReference type="GO" id="GO:0005737">
    <property type="term" value="C:cytoplasm"/>
    <property type="evidence" value="ECO:0007669"/>
    <property type="project" value="TreeGrafter"/>
</dbReference>
<sequence>MEYFRSFLRVIGLLEPAKVDFISDLPPEVSQLILGKLDPKSLVCAMQVSRSWSNVCRSDKNLRRTATHHKKRFEPRMRDFLGPAQSGQVRMEIHRKHPKPVQAQRIIAYIAHASDNMEYFRAFLRVIGLLEPTKVDFISELPPEVSQLILRKLDPESLLCAAQVSRNWLSVCSSDRNLRRTARHHNRRVEREMMEGFLGNVRSEEMLEKTEKNLPFRMMIPRKQSHVRIEANAVFGRLQRPRKLPKYVQVRPNVAVRPSRCIRIHSTLRLYNDNMEYFRSFLRVIGLLEPAKVDFISDLPPEVSQLLLRKLDPESLFCAAQVSRIWLNVCRSDRNLRRTARRHKRRIERKGVVNFLGNVPPVQTTVNIQRQIPVSIMAPRILPHSRIEANAMFGRIERPRKLPKYVQNKKEDSLHPNGACGWIFRVTCVSTSTLSDDMEYFRLFLRVVGLLEPANVDFISELPPSVSQLISRACGGLSDITNEASRRKGWELFSETILLSKPEWKS</sequence>
<keyword evidence="3" id="KW-1185">Reference proteome</keyword>
<dbReference type="GO" id="GO:0031146">
    <property type="term" value="P:SCF-dependent proteasomal ubiquitin-dependent protein catabolic process"/>
    <property type="evidence" value="ECO:0007669"/>
    <property type="project" value="TreeGrafter"/>
</dbReference>
<dbReference type="Pfam" id="PF12937">
    <property type="entry name" value="F-box-like"/>
    <property type="match status" value="2"/>
</dbReference>
<dbReference type="Gene3D" id="1.20.1280.50">
    <property type="match status" value="3"/>
</dbReference>
<gene>
    <name evidence="2" type="ORF">WN55_04213</name>
</gene>
<dbReference type="STRING" id="178035.A0A154NVT5"/>
<feature type="domain" description="F-box" evidence="1">
    <location>
        <begin position="135"/>
        <end position="181"/>
    </location>
</feature>
<dbReference type="AlphaFoldDB" id="A0A154NVT5"/>
<accession>A0A154NVT5</accession>
<dbReference type="GO" id="GO:0019005">
    <property type="term" value="C:SCF ubiquitin ligase complex"/>
    <property type="evidence" value="ECO:0007669"/>
    <property type="project" value="TreeGrafter"/>
</dbReference>
<dbReference type="InterPro" id="IPR036047">
    <property type="entry name" value="F-box-like_dom_sf"/>
</dbReference>
<organism evidence="2 3">
    <name type="scientific">Dufourea novaeangliae</name>
    <name type="common">Sweat bee</name>
    <dbReference type="NCBI Taxonomy" id="178035"/>
    <lineage>
        <taxon>Eukaryota</taxon>
        <taxon>Metazoa</taxon>
        <taxon>Ecdysozoa</taxon>
        <taxon>Arthropoda</taxon>
        <taxon>Hexapoda</taxon>
        <taxon>Insecta</taxon>
        <taxon>Pterygota</taxon>
        <taxon>Neoptera</taxon>
        <taxon>Endopterygota</taxon>
        <taxon>Hymenoptera</taxon>
        <taxon>Apocrita</taxon>
        <taxon>Aculeata</taxon>
        <taxon>Apoidea</taxon>
        <taxon>Anthophila</taxon>
        <taxon>Halictidae</taxon>
        <taxon>Rophitinae</taxon>
        <taxon>Dufourea</taxon>
    </lineage>
</organism>
<evidence type="ECO:0000259" key="1">
    <source>
        <dbReference type="PROSITE" id="PS50181"/>
    </source>
</evidence>
<protein>
    <recommendedName>
        <fullName evidence="1">F-box domain-containing protein</fullName>
    </recommendedName>
</protein>
<dbReference type="PANTHER" id="PTHR12874:SF9">
    <property type="entry name" value="F-BOX ONLY PROTEIN 48"/>
    <property type="match status" value="1"/>
</dbReference>
<dbReference type="InterPro" id="IPR001810">
    <property type="entry name" value="F-box_dom"/>
</dbReference>
<dbReference type="EMBL" id="KQ434769">
    <property type="protein sequence ID" value="KZC03757.1"/>
    <property type="molecule type" value="Genomic_DNA"/>
</dbReference>